<proteinExistence type="inferred from homology"/>
<dbReference type="SUPFAM" id="SSF56672">
    <property type="entry name" value="DNA/RNA polymerases"/>
    <property type="match status" value="1"/>
</dbReference>
<evidence type="ECO:0000256" key="6">
    <source>
        <dbReference type="ARBA" id="ARBA00023118"/>
    </source>
</evidence>
<keyword evidence="3" id="KW-0479">Metal-binding</keyword>
<feature type="domain" description="Reverse transcriptase" evidence="8">
    <location>
        <begin position="1"/>
        <end position="133"/>
    </location>
</feature>
<evidence type="ECO:0000256" key="5">
    <source>
        <dbReference type="ARBA" id="ARBA00022918"/>
    </source>
</evidence>
<dbReference type="EMBL" id="CP117450">
    <property type="protein sequence ID" value="WLH05191.1"/>
    <property type="molecule type" value="Genomic_DNA"/>
</dbReference>
<evidence type="ECO:0000259" key="8">
    <source>
        <dbReference type="PROSITE" id="PS50878"/>
    </source>
</evidence>
<evidence type="ECO:0000256" key="7">
    <source>
        <dbReference type="ARBA" id="ARBA00034120"/>
    </source>
</evidence>
<dbReference type="PROSITE" id="PS50878">
    <property type="entry name" value="RT_POL"/>
    <property type="match status" value="1"/>
</dbReference>
<keyword evidence="1" id="KW-0808">Transferase</keyword>
<evidence type="ECO:0000313" key="9">
    <source>
        <dbReference type="EMBL" id="WLH05191.1"/>
    </source>
</evidence>
<comment type="similarity">
    <text evidence="7">Belongs to the bacterial reverse transcriptase family.</text>
</comment>
<evidence type="ECO:0000256" key="4">
    <source>
        <dbReference type="ARBA" id="ARBA00022842"/>
    </source>
</evidence>
<organism evidence="9 10">
    <name type="scientific">Pseudomonas lurida</name>
    <dbReference type="NCBI Taxonomy" id="244566"/>
    <lineage>
        <taxon>Bacteria</taxon>
        <taxon>Pseudomonadati</taxon>
        <taxon>Pseudomonadota</taxon>
        <taxon>Gammaproteobacteria</taxon>
        <taxon>Pseudomonadales</taxon>
        <taxon>Pseudomonadaceae</taxon>
        <taxon>Pseudomonas</taxon>
    </lineage>
</organism>
<keyword evidence="5 9" id="KW-0695">RNA-directed DNA polymerase</keyword>
<evidence type="ECO:0000256" key="1">
    <source>
        <dbReference type="ARBA" id="ARBA00022679"/>
    </source>
</evidence>
<keyword evidence="6" id="KW-0051">Antiviral defense</keyword>
<dbReference type="Proteomes" id="UP001236748">
    <property type="component" value="Chromosome"/>
</dbReference>
<keyword evidence="4" id="KW-0460">Magnesium</keyword>
<dbReference type="Pfam" id="PF00078">
    <property type="entry name" value="RVT_1"/>
    <property type="match status" value="1"/>
</dbReference>
<dbReference type="PRINTS" id="PR00866">
    <property type="entry name" value="RNADNAPOLMS"/>
</dbReference>
<dbReference type="InterPro" id="IPR043502">
    <property type="entry name" value="DNA/RNA_pol_sf"/>
</dbReference>
<keyword evidence="2" id="KW-0548">Nucleotidyltransferase</keyword>
<dbReference type="InterPro" id="IPR000123">
    <property type="entry name" value="Reverse_transcriptase_msDNA"/>
</dbReference>
<dbReference type="InterPro" id="IPR000477">
    <property type="entry name" value="RT_dom"/>
</dbReference>
<reference evidence="9 10" key="1">
    <citation type="submission" date="2023-02" db="EMBL/GenBank/DDBJ databases">
        <title>Evolution of Hrp T3SS in non-pathogenic Pseudomonas fluorescens.</title>
        <authorList>
            <person name="Liao K."/>
            <person name="Wei H."/>
            <person name="Gu Y."/>
        </authorList>
    </citation>
    <scope>NUCLEOTIDE SEQUENCE [LARGE SCALE GENOMIC DNA]</scope>
    <source>
        <strain evidence="9 10">FP2043</strain>
    </source>
</reference>
<name>A0ABY9FPF3_9PSED</name>
<evidence type="ECO:0000313" key="10">
    <source>
        <dbReference type="Proteomes" id="UP001236748"/>
    </source>
</evidence>
<protein>
    <submittedName>
        <fullName evidence="9">Reverse transcriptase domain-containing protein</fullName>
    </submittedName>
</protein>
<gene>
    <name evidence="9" type="ORF">PSH67_20400</name>
</gene>
<evidence type="ECO:0000256" key="2">
    <source>
        <dbReference type="ARBA" id="ARBA00022695"/>
    </source>
</evidence>
<keyword evidence="10" id="KW-1185">Reference proteome</keyword>
<accession>A0ABY9FPF3</accession>
<dbReference type="GO" id="GO:0003964">
    <property type="term" value="F:RNA-directed DNA polymerase activity"/>
    <property type="evidence" value="ECO:0007669"/>
    <property type="project" value="UniProtKB-KW"/>
</dbReference>
<dbReference type="RefSeq" id="WP_235364505.1">
    <property type="nucleotide sequence ID" value="NZ_CP117450.1"/>
</dbReference>
<sequence>MAFELARVCTRTRPSGNPVYSNRADPNKKGLPYNTVQIGHLPQGAATSPHLSNLAARDLDESLKNFALLNQLIYTRYADDLTFSSTEEFVREDVVKKIHEIYGFMRANGLWPNKSKTQIVPPGARKIVLGLLVDGAQPRLTKEFKQEIRTHLHFLQRSDIGVRKHLKARGFDSFWGLRNFLVGKLSYAKSVEPEWESKMNRLFVKINWDT</sequence>
<evidence type="ECO:0000256" key="3">
    <source>
        <dbReference type="ARBA" id="ARBA00022723"/>
    </source>
</evidence>